<dbReference type="GO" id="GO:0008999">
    <property type="term" value="F:protein-N-terminal-alanine acetyltransferase activity"/>
    <property type="evidence" value="ECO:0007669"/>
    <property type="project" value="TreeGrafter"/>
</dbReference>
<dbReference type="Gene3D" id="3.40.630.30">
    <property type="match status" value="1"/>
</dbReference>
<organism evidence="2 3">
    <name type="scientific">Halobacillus dabanensis</name>
    <dbReference type="NCBI Taxonomy" id="240302"/>
    <lineage>
        <taxon>Bacteria</taxon>
        <taxon>Bacillati</taxon>
        <taxon>Bacillota</taxon>
        <taxon>Bacilli</taxon>
        <taxon>Bacillales</taxon>
        <taxon>Bacillaceae</taxon>
        <taxon>Halobacillus</taxon>
    </lineage>
</organism>
<dbReference type="Proteomes" id="UP000183557">
    <property type="component" value="Unassembled WGS sequence"/>
</dbReference>
<dbReference type="RefSeq" id="WP_075034987.1">
    <property type="nucleotide sequence ID" value="NZ_FOSB01000001.1"/>
</dbReference>
<reference evidence="3" key="1">
    <citation type="submission" date="2016-10" db="EMBL/GenBank/DDBJ databases">
        <authorList>
            <person name="Varghese N."/>
            <person name="Submissions S."/>
        </authorList>
    </citation>
    <scope>NUCLEOTIDE SEQUENCE [LARGE SCALE GENOMIC DNA]</scope>
    <source>
        <strain evidence="3">CGMCC 1.3704</strain>
    </source>
</reference>
<feature type="domain" description="N-acetyltransferase" evidence="1">
    <location>
        <begin position="11"/>
        <end position="167"/>
    </location>
</feature>
<dbReference type="PANTHER" id="PTHR43792:SF9">
    <property type="entry name" value="RIBOSOMAL-PROTEIN-ALANINE ACETYLTRANSFERASE"/>
    <property type="match status" value="1"/>
</dbReference>
<dbReference type="InterPro" id="IPR000182">
    <property type="entry name" value="GNAT_dom"/>
</dbReference>
<dbReference type="AlphaFoldDB" id="A0A1I3Q697"/>
<dbReference type="Pfam" id="PF13302">
    <property type="entry name" value="Acetyltransf_3"/>
    <property type="match status" value="1"/>
</dbReference>
<keyword evidence="3" id="KW-1185">Reference proteome</keyword>
<evidence type="ECO:0000313" key="2">
    <source>
        <dbReference type="EMBL" id="SFJ29200.1"/>
    </source>
</evidence>
<name>A0A1I3Q697_HALDA</name>
<dbReference type="SUPFAM" id="SSF55729">
    <property type="entry name" value="Acyl-CoA N-acyltransferases (Nat)"/>
    <property type="match status" value="1"/>
</dbReference>
<proteinExistence type="predicted"/>
<gene>
    <name evidence="2" type="ORF">SAMN04487936_101554</name>
</gene>
<dbReference type="PANTHER" id="PTHR43792">
    <property type="entry name" value="GNAT FAMILY, PUTATIVE (AFU_ORTHOLOGUE AFUA_3G00765)-RELATED-RELATED"/>
    <property type="match status" value="1"/>
</dbReference>
<dbReference type="OrthoDB" id="9811523at2"/>
<sequence length="182" mass="21396">MDFPVLETKRLQLTNITEQHIDRYFEIMSKDEVTKYYGMPSLTDREQARSLIHSFSERFAEKKSMRWGIIWRDTNEFIGTVGLNNWSPYSRKAEVGYELHPDFWGKGITTEAVSEVIAYAFTKLELYRIGAVTFPENHSSSKLLEKLGFQKEGVLRGYLYQKEQNHDAFMFSILKREFLGEE</sequence>
<dbReference type="GO" id="GO:0005737">
    <property type="term" value="C:cytoplasm"/>
    <property type="evidence" value="ECO:0007669"/>
    <property type="project" value="TreeGrafter"/>
</dbReference>
<evidence type="ECO:0000313" key="3">
    <source>
        <dbReference type="Proteomes" id="UP000183557"/>
    </source>
</evidence>
<dbReference type="InterPro" id="IPR016181">
    <property type="entry name" value="Acyl_CoA_acyltransferase"/>
</dbReference>
<dbReference type="EMBL" id="FOSB01000001">
    <property type="protein sequence ID" value="SFJ29200.1"/>
    <property type="molecule type" value="Genomic_DNA"/>
</dbReference>
<dbReference type="CDD" id="cd04301">
    <property type="entry name" value="NAT_SF"/>
    <property type="match status" value="1"/>
</dbReference>
<evidence type="ECO:0000259" key="1">
    <source>
        <dbReference type="PROSITE" id="PS51186"/>
    </source>
</evidence>
<accession>A0A1I3Q697</accession>
<keyword evidence="2" id="KW-0808">Transferase</keyword>
<protein>
    <submittedName>
        <fullName evidence="2">Ribosomal-protein-alanine N-acetyltransferase</fullName>
    </submittedName>
</protein>
<dbReference type="PROSITE" id="PS51186">
    <property type="entry name" value="GNAT"/>
    <property type="match status" value="1"/>
</dbReference>
<dbReference type="InterPro" id="IPR051531">
    <property type="entry name" value="N-acetyltransferase"/>
</dbReference>